<evidence type="ECO:0000256" key="7">
    <source>
        <dbReference type="HAMAP-Rule" id="MF_01183"/>
    </source>
</evidence>
<feature type="domain" description="PpiC" evidence="8">
    <location>
        <begin position="283"/>
        <end position="383"/>
    </location>
</feature>
<keyword evidence="3 7" id="KW-0574">Periplasm</keyword>
<dbReference type="InterPro" id="IPR046357">
    <property type="entry name" value="PPIase_dom_sf"/>
</dbReference>
<evidence type="ECO:0000256" key="6">
    <source>
        <dbReference type="ARBA" id="ARBA00023235"/>
    </source>
</evidence>
<gene>
    <name evidence="7 9" type="primary">surA</name>
    <name evidence="9" type="ORF">IPMB12_08165</name>
</gene>
<dbReference type="HAMAP" id="MF_01183">
    <property type="entry name" value="Chaperone_SurA"/>
    <property type="match status" value="1"/>
</dbReference>
<proteinExistence type="inferred from homology"/>
<evidence type="ECO:0000259" key="8">
    <source>
        <dbReference type="PROSITE" id="PS50198"/>
    </source>
</evidence>
<dbReference type="KEGG" id="orb:IPMB12_08165"/>
<comment type="domain">
    <text evidence="7">The PPIase activity resides only in the second parvulin domain. The N-terminal region and the C-terminal tail are necessary and sufficient for the chaperone activity of SurA. The PPIase activity is dispensable for SurA to function as a chaperone. The N-terminal region and the C-terminal tail are also required for porin recognition.</text>
</comment>
<dbReference type="Proteomes" id="UP000501168">
    <property type="component" value="Chromosome"/>
</dbReference>
<evidence type="ECO:0000256" key="1">
    <source>
        <dbReference type="ARBA" id="ARBA00022729"/>
    </source>
</evidence>
<comment type="catalytic activity">
    <reaction evidence="7">
        <text>[protein]-peptidylproline (omega=180) = [protein]-peptidylproline (omega=0)</text>
        <dbReference type="Rhea" id="RHEA:16237"/>
        <dbReference type="Rhea" id="RHEA-COMP:10747"/>
        <dbReference type="Rhea" id="RHEA-COMP:10748"/>
        <dbReference type="ChEBI" id="CHEBI:83833"/>
        <dbReference type="ChEBI" id="CHEBI:83834"/>
        <dbReference type="EC" id="5.2.1.8"/>
    </reaction>
</comment>
<dbReference type="FunCoup" id="A0A6G9IBP2">
    <property type="interactions" value="153"/>
</dbReference>
<sequence precursor="true">MTNKLRTIGLILGLCATSIAFAAPRVVDQVAAVVNNNVVLESKVKQMFNDIKASTPPQNLPDDAALRHQVIERLIVDNLILQQAARLKITVSDADVTRTIQQIAKENNLTVDELRGHLSSSGISYNSYRERIRTDMLIDETRMTEVRRRISITPQEVDSLASTLAKQPANNIEVNISHILLALPENPSKAQVTAATEKAQNIISQLRNGGNFARLAATYSNDEAALSGGSLGWQKVSELPTLFEGKVIQAQKGDIIGPIRSGVGFHILKVDNTRGETQQPITVLEVNARHILIKTNVLVTDDQAKNQLADMRQQIVNNQATFEELAKAFSEDPGSAEKGGELGWNMPERYDEAFRNALLKLKKGEISQPIKSAFGWHLIQLLDTRKEDRTDLAQKEKAYRLIFNRKFSEELQIWIQELRADAYVKIIGEDNE</sequence>
<keyword evidence="10" id="KW-1185">Reference proteome</keyword>
<dbReference type="SUPFAM" id="SSF109998">
    <property type="entry name" value="Triger factor/SurA peptide-binding domain-like"/>
    <property type="match status" value="1"/>
</dbReference>
<evidence type="ECO:0000256" key="4">
    <source>
        <dbReference type="ARBA" id="ARBA00023110"/>
    </source>
</evidence>
<feature type="chain" id="PRO_5026399656" description="Chaperone SurA" evidence="7">
    <location>
        <begin position="23"/>
        <end position="432"/>
    </location>
</feature>
<keyword evidence="4 7" id="KW-0697">Rotamase</keyword>
<dbReference type="PROSITE" id="PS01096">
    <property type="entry name" value="PPIC_PPIASE_1"/>
    <property type="match status" value="1"/>
</dbReference>
<dbReference type="Gene3D" id="1.10.4030.10">
    <property type="entry name" value="Porin chaperone SurA, peptide-binding domain"/>
    <property type="match status" value="1"/>
</dbReference>
<dbReference type="InterPro" id="IPR023034">
    <property type="entry name" value="PPIase_SurA"/>
</dbReference>
<organism evidence="9 10">
    <name type="scientific">Zophobihabitans entericus</name>
    <dbReference type="NCBI Taxonomy" id="1635327"/>
    <lineage>
        <taxon>Bacteria</taxon>
        <taxon>Pseudomonadati</taxon>
        <taxon>Pseudomonadota</taxon>
        <taxon>Gammaproteobacteria</taxon>
        <taxon>Orbales</taxon>
        <taxon>Orbaceae</taxon>
        <taxon>Zophobihabitans</taxon>
    </lineage>
</organism>
<dbReference type="AlphaFoldDB" id="A0A6G9IBP2"/>
<dbReference type="GO" id="GO:0042277">
    <property type="term" value="F:peptide binding"/>
    <property type="evidence" value="ECO:0007669"/>
    <property type="project" value="InterPro"/>
</dbReference>
<keyword evidence="5 7" id="KW-0143">Chaperone</keyword>
<name>A0A6G9IBP2_9GAMM</name>
<dbReference type="Gene3D" id="3.10.50.40">
    <property type="match status" value="2"/>
</dbReference>
<feature type="signal peptide" evidence="7">
    <location>
        <begin position="1"/>
        <end position="22"/>
    </location>
</feature>
<dbReference type="InterPro" id="IPR023058">
    <property type="entry name" value="PPIase_PpiC_CS"/>
</dbReference>
<dbReference type="Pfam" id="PF00639">
    <property type="entry name" value="Rotamase"/>
    <property type="match status" value="1"/>
</dbReference>
<evidence type="ECO:0000313" key="10">
    <source>
        <dbReference type="Proteomes" id="UP000501168"/>
    </source>
</evidence>
<dbReference type="PANTHER" id="PTHR47637">
    <property type="entry name" value="CHAPERONE SURA"/>
    <property type="match status" value="1"/>
</dbReference>
<dbReference type="InterPro" id="IPR000297">
    <property type="entry name" value="PPIase_PpiC"/>
</dbReference>
<dbReference type="GO" id="GO:0050821">
    <property type="term" value="P:protein stabilization"/>
    <property type="evidence" value="ECO:0007669"/>
    <property type="project" value="InterPro"/>
</dbReference>
<evidence type="ECO:0000256" key="2">
    <source>
        <dbReference type="ARBA" id="ARBA00022737"/>
    </source>
</evidence>
<dbReference type="Pfam" id="PF13616">
    <property type="entry name" value="Rotamase_3"/>
    <property type="match status" value="1"/>
</dbReference>
<keyword evidence="2 7" id="KW-0677">Repeat</keyword>
<reference evidence="9 10" key="1">
    <citation type="submission" date="2020-03" db="EMBL/GenBank/DDBJ databases">
        <title>Complete genome sequence of Orbus sp. IPMB12 (BCRC 80908).</title>
        <authorList>
            <person name="Lo W.-S."/>
            <person name="Chang T.-H."/>
            <person name="Kuo C.-H."/>
        </authorList>
    </citation>
    <scope>NUCLEOTIDE SEQUENCE [LARGE SCALE GENOMIC DNA]</scope>
    <source>
        <strain evidence="9 10">IPMB12</strain>
    </source>
</reference>
<dbReference type="Pfam" id="PF09312">
    <property type="entry name" value="SurA_N"/>
    <property type="match status" value="1"/>
</dbReference>
<dbReference type="EMBL" id="CP050253">
    <property type="protein sequence ID" value="QIQ21655.1"/>
    <property type="molecule type" value="Genomic_DNA"/>
</dbReference>
<dbReference type="InterPro" id="IPR015391">
    <property type="entry name" value="SurA_N"/>
</dbReference>
<protein>
    <recommendedName>
        <fullName evidence="7">Chaperone SurA</fullName>
    </recommendedName>
    <alternativeName>
        <fullName evidence="7">Peptidyl-prolyl cis-trans isomerase SurA</fullName>
        <shortName evidence="7">PPIase SurA</shortName>
        <ecNumber evidence="7">5.2.1.8</ecNumber>
    </alternativeName>
    <alternativeName>
        <fullName evidence="7">Rotamase SurA</fullName>
    </alternativeName>
</protein>
<dbReference type="GO" id="GO:0030288">
    <property type="term" value="C:outer membrane-bounded periplasmic space"/>
    <property type="evidence" value="ECO:0007669"/>
    <property type="project" value="InterPro"/>
</dbReference>
<dbReference type="GO" id="GO:0051082">
    <property type="term" value="F:unfolded protein binding"/>
    <property type="evidence" value="ECO:0007669"/>
    <property type="project" value="UniProtKB-UniRule"/>
</dbReference>
<evidence type="ECO:0000256" key="3">
    <source>
        <dbReference type="ARBA" id="ARBA00022764"/>
    </source>
</evidence>
<dbReference type="GO" id="GO:0043165">
    <property type="term" value="P:Gram-negative-bacterium-type cell outer membrane assembly"/>
    <property type="evidence" value="ECO:0007669"/>
    <property type="project" value="InterPro"/>
</dbReference>
<keyword evidence="1 7" id="KW-0732">Signal</keyword>
<evidence type="ECO:0000256" key="5">
    <source>
        <dbReference type="ARBA" id="ARBA00023186"/>
    </source>
</evidence>
<comment type="function">
    <text evidence="7">Chaperone involved in the correct folding and assembly of outer membrane proteins. Recognizes specific patterns of aromatic residues and the orientation of their side chains, which are found more frequently in integral outer membrane proteins. May act in both early periplasmic and late outer membrane-associated steps of protein maturation.</text>
</comment>
<dbReference type="InterPro" id="IPR027304">
    <property type="entry name" value="Trigger_fact/SurA_dom_sf"/>
</dbReference>
<dbReference type="InParanoid" id="A0A6G9IBP2"/>
<dbReference type="PROSITE" id="PS50198">
    <property type="entry name" value="PPIC_PPIASE_2"/>
    <property type="match status" value="2"/>
</dbReference>
<dbReference type="SUPFAM" id="SSF54534">
    <property type="entry name" value="FKBP-like"/>
    <property type="match status" value="2"/>
</dbReference>
<dbReference type="InterPro" id="IPR050280">
    <property type="entry name" value="OMP_Chaperone_SurA"/>
</dbReference>
<dbReference type="GO" id="GO:0006457">
    <property type="term" value="P:protein folding"/>
    <property type="evidence" value="ECO:0007669"/>
    <property type="project" value="UniProtKB-UniRule"/>
</dbReference>
<dbReference type="NCBIfam" id="NF008038">
    <property type="entry name" value="PRK10770.1"/>
    <property type="match status" value="1"/>
</dbReference>
<keyword evidence="6 7" id="KW-0413">Isomerase</keyword>
<dbReference type="PANTHER" id="PTHR47637:SF1">
    <property type="entry name" value="CHAPERONE SURA"/>
    <property type="match status" value="1"/>
</dbReference>
<dbReference type="RefSeq" id="WP_166916682.1">
    <property type="nucleotide sequence ID" value="NZ_CP050253.1"/>
</dbReference>
<comment type="subcellular location">
    <subcellularLocation>
        <location evidence="7">Periplasm</location>
    </subcellularLocation>
    <text evidence="7">Is capable of associating with the outer membrane.</text>
</comment>
<dbReference type="EC" id="5.2.1.8" evidence="7"/>
<dbReference type="GO" id="GO:0003755">
    <property type="term" value="F:peptidyl-prolyl cis-trans isomerase activity"/>
    <property type="evidence" value="ECO:0007669"/>
    <property type="project" value="UniProtKB-UniRule"/>
</dbReference>
<accession>A0A6G9IBP2</accession>
<evidence type="ECO:0000313" key="9">
    <source>
        <dbReference type="EMBL" id="QIQ21655.1"/>
    </source>
</evidence>
<feature type="domain" description="PpiC" evidence="8">
    <location>
        <begin position="171"/>
        <end position="272"/>
    </location>
</feature>